<comment type="caution">
    <text evidence="1">The sequence shown here is derived from an EMBL/GenBank/DDBJ whole genome shotgun (WGS) entry which is preliminary data.</text>
</comment>
<evidence type="ECO:0000313" key="1">
    <source>
        <dbReference type="EMBL" id="GBN65218.1"/>
    </source>
</evidence>
<protein>
    <recommendedName>
        <fullName evidence="3">RNA-directed DNA polymerase from mobile element jockey</fullName>
    </recommendedName>
</protein>
<accession>A0A4Y2QPM1</accession>
<sequence length="129" mass="15034">MSKENKVLIYTAVLRPVLTYASPIWAYAAKSNFNIMDRCQNIILRQIAKARWLMRNEDIWHALNIPPPIKEFIKSISENCFNSLELIGNEAIKEIVLLHKVLLWLYGVNSPTRRIMENEGLFTNMQENT</sequence>
<dbReference type="Proteomes" id="UP000499080">
    <property type="component" value="Unassembled WGS sequence"/>
</dbReference>
<reference evidence="1 2" key="1">
    <citation type="journal article" date="2019" name="Sci. Rep.">
        <title>Orb-weaving spider Araneus ventricosus genome elucidates the spidroin gene catalogue.</title>
        <authorList>
            <person name="Kono N."/>
            <person name="Nakamura H."/>
            <person name="Ohtoshi R."/>
            <person name="Moran D.A.P."/>
            <person name="Shinohara A."/>
            <person name="Yoshida Y."/>
            <person name="Fujiwara M."/>
            <person name="Mori M."/>
            <person name="Tomita M."/>
            <person name="Arakawa K."/>
        </authorList>
    </citation>
    <scope>NUCLEOTIDE SEQUENCE [LARGE SCALE GENOMIC DNA]</scope>
</reference>
<dbReference type="OrthoDB" id="6432094at2759"/>
<evidence type="ECO:0008006" key="3">
    <source>
        <dbReference type="Google" id="ProtNLM"/>
    </source>
</evidence>
<organism evidence="1 2">
    <name type="scientific">Araneus ventricosus</name>
    <name type="common">Orbweaver spider</name>
    <name type="synonym">Epeira ventricosa</name>
    <dbReference type="NCBI Taxonomy" id="182803"/>
    <lineage>
        <taxon>Eukaryota</taxon>
        <taxon>Metazoa</taxon>
        <taxon>Ecdysozoa</taxon>
        <taxon>Arthropoda</taxon>
        <taxon>Chelicerata</taxon>
        <taxon>Arachnida</taxon>
        <taxon>Araneae</taxon>
        <taxon>Araneomorphae</taxon>
        <taxon>Entelegynae</taxon>
        <taxon>Araneoidea</taxon>
        <taxon>Araneidae</taxon>
        <taxon>Araneus</taxon>
    </lineage>
</organism>
<proteinExistence type="predicted"/>
<dbReference type="AlphaFoldDB" id="A0A4Y2QPM1"/>
<name>A0A4Y2QPM1_ARAVE</name>
<keyword evidence="2" id="KW-1185">Reference proteome</keyword>
<dbReference type="EMBL" id="BGPR01014439">
    <property type="protein sequence ID" value="GBN65218.1"/>
    <property type="molecule type" value="Genomic_DNA"/>
</dbReference>
<gene>
    <name evidence="1" type="ORF">AVEN_213057_1</name>
</gene>
<evidence type="ECO:0000313" key="2">
    <source>
        <dbReference type="Proteomes" id="UP000499080"/>
    </source>
</evidence>